<evidence type="ECO:0000313" key="2">
    <source>
        <dbReference type="Proteomes" id="UP000326939"/>
    </source>
</evidence>
<dbReference type="EMBL" id="VDCV01000014">
    <property type="protein sequence ID" value="KAB5526574.1"/>
    <property type="molecule type" value="Genomic_DNA"/>
</dbReference>
<dbReference type="Proteomes" id="UP000326939">
    <property type="component" value="Chromosome 14"/>
</dbReference>
<evidence type="ECO:0000313" key="1">
    <source>
        <dbReference type="EMBL" id="KAB5526574.1"/>
    </source>
</evidence>
<comment type="caution">
    <text evidence="1">The sequence shown here is derived from an EMBL/GenBank/DDBJ whole genome shotgun (WGS) entry which is preliminary data.</text>
</comment>
<reference evidence="2" key="1">
    <citation type="journal article" date="2019" name="Gigascience">
        <title>De novo genome assembly of the endangered Acer yangbiense, a plant species with extremely small populations endemic to Yunnan Province, China.</title>
        <authorList>
            <person name="Yang J."/>
            <person name="Wariss H.M."/>
            <person name="Tao L."/>
            <person name="Zhang R."/>
            <person name="Yun Q."/>
            <person name="Hollingsworth P."/>
            <person name="Dao Z."/>
            <person name="Luo G."/>
            <person name="Guo H."/>
            <person name="Ma Y."/>
            <person name="Sun W."/>
        </authorList>
    </citation>
    <scope>NUCLEOTIDE SEQUENCE [LARGE SCALE GENOMIC DNA]</scope>
    <source>
        <strain evidence="2">cv. br00</strain>
    </source>
</reference>
<keyword evidence="2" id="KW-1185">Reference proteome</keyword>
<organism evidence="1 2">
    <name type="scientific">Salix brachista</name>
    <dbReference type="NCBI Taxonomy" id="2182728"/>
    <lineage>
        <taxon>Eukaryota</taxon>
        <taxon>Viridiplantae</taxon>
        <taxon>Streptophyta</taxon>
        <taxon>Embryophyta</taxon>
        <taxon>Tracheophyta</taxon>
        <taxon>Spermatophyta</taxon>
        <taxon>Magnoliopsida</taxon>
        <taxon>eudicotyledons</taxon>
        <taxon>Gunneridae</taxon>
        <taxon>Pentapetalae</taxon>
        <taxon>rosids</taxon>
        <taxon>fabids</taxon>
        <taxon>Malpighiales</taxon>
        <taxon>Salicaceae</taxon>
        <taxon>Saliceae</taxon>
        <taxon>Salix</taxon>
    </lineage>
</organism>
<accession>A0A5N5K839</accession>
<proteinExistence type="predicted"/>
<name>A0A5N5K839_9ROSI</name>
<sequence length="116" mass="13275">MVFPYFLIPSYLYLLRNQNTLSCSVLLLPSSSYLWHWKIESRLIRLQNFTGQGPIFKIQTDDIHGFVMWALPGPIALNPKGPDSVAAFVDGRLDVKGFERAPLSFSVMISSRYLFF</sequence>
<gene>
    <name evidence="1" type="ORF">DKX38_020421</name>
</gene>
<dbReference type="AlphaFoldDB" id="A0A5N5K839"/>
<protein>
    <submittedName>
        <fullName evidence="1">Uncharacterized protein</fullName>
    </submittedName>
</protein>